<evidence type="ECO:0000256" key="3">
    <source>
        <dbReference type="ARBA" id="ARBA00022448"/>
    </source>
</evidence>
<evidence type="ECO:0000256" key="2">
    <source>
        <dbReference type="ARBA" id="ARBA00004308"/>
    </source>
</evidence>
<evidence type="ECO:0000256" key="7">
    <source>
        <dbReference type="ARBA" id="ARBA00025100"/>
    </source>
</evidence>
<evidence type="ECO:0000256" key="1">
    <source>
        <dbReference type="ARBA" id="ARBA00004141"/>
    </source>
</evidence>
<evidence type="ECO:0000256" key="4">
    <source>
        <dbReference type="ARBA" id="ARBA00022692"/>
    </source>
</evidence>
<feature type="compositionally biased region" description="Basic and acidic residues" evidence="9">
    <location>
        <begin position="286"/>
        <end position="295"/>
    </location>
</feature>
<feature type="transmembrane region" description="Helical" evidence="10">
    <location>
        <begin position="390"/>
        <end position="410"/>
    </location>
</feature>
<comment type="similarity">
    <text evidence="8">Belongs to the auxin efflux carrier (TC 2.A.69.2) family.</text>
</comment>
<feature type="domain" description="Ribosomal RNA small subunit methyltransferase E methyltransferase" evidence="11">
    <location>
        <begin position="98"/>
        <end position="275"/>
    </location>
</feature>
<comment type="function">
    <text evidence="7">Involved in cellular auxin homeostasis by regulating auxin metabolism. Regulates intracellular auxin accumulation at the endoplasmic reticulum and thus auxin availability for nuclear auxin signaling.</text>
</comment>
<keyword evidence="5 10" id="KW-1133">Transmembrane helix</keyword>
<keyword evidence="12" id="KW-0808">Transferase</keyword>
<feature type="transmembrane region" description="Helical" evidence="10">
    <location>
        <begin position="344"/>
        <end position="370"/>
    </location>
</feature>
<keyword evidence="13" id="KW-1185">Reference proteome</keyword>
<gene>
    <name evidence="12" type="ORF">IV203_010661</name>
</gene>
<comment type="subcellular location">
    <subcellularLocation>
        <location evidence="2">Endomembrane system</location>
    </subcellularLocation>
    <subcellularLocation>
        <location evidence="1">Membrane</location>
        <topology evidence="1">Multi-pass membrane protein</topology>
    </subcellularLocation>
</comment>
<dbReference type="InterPro" id="IPR045033">
    <property type="entry name" value="PILS1/3/4/5/7"/>
</dbReference>
<evidence type="ECO:0000313" key="12">
    <source>
        <dbReference type="EMBL" id="KAG7351301.1"/>
    </source>
</evidence>
<dbReference type="InterPro" id="IPR004776">
    <property type="entry name" value="Mem_transp_PIN-like"/>
</dbReference>
<proteinExistence type="inferred from homology"/>
<dbReference type="GO" id="GO:0012505">
    <property type="term" value="C:endomembrane system"/>
    <property type="evidence" value="ECO:0007669"/>
    <property type="project" value="UniProtKB-SubCell"/>
</dbReference>
<name>A0A9K3KY71_9STRA</name>
<accession>A0A9K3KY71</accession>
<sequence length="1127" mass="125057">MQSSPDLPTVVLPSDDYRTIHAATILKLRNGDSIRAGIVGGCDEFPTGQYTDQATIEWIPEAPNKKAQILANGKPPGPLKISLSNLTSAHPHDKSNIIPVSLILALPRPLQLGRILPMISQLGVDQLVLTSAQKVPKDYFGSHLFRKPQVLREKLIEGLCQSGDVVLPKVTVSKNVRDFLKNELDELFPPDEYARVIAHPQRHGQGPPLRMQQIEFPVPRVEGTPSKIVIAVGPEGGWTEPEELDLFTKSHCFQQVTMGSRTLRTDCAVVGLLSLAHEVCFQRNTESETRKKREAFPTTNDRCLTKSKVSPGKTGYQAQETKRVNQKQTFAVGNHIRRGNMSDAIASVIVASAQSVAKVFVIGSIGYGAVKFPRNAPLLPRSLVGTVARFTFHTFTLSLIYSTIAVAVSPSSLGNYWFLIVGGWVVLGTSYLVATVLRFFFPINNKQDFVALRVATTFPNIVALPILIFPSLCEFPVVYKGYATDYANMSEETDGENITSATLRQECVAQSNTMIFCYFIAWSFAFWSFGYPQLMQAAKENRQNHQVDNMQATAHDEVSHRTSSSSKEGSSPVETKGQDEELFFDTESPNANHSDTSQQAKEQTDMIDEVDERKSCHVDESETIVSTVSPSTKPCALESSIPERAIKNEPLPVLWWTRIWLVLHPFWQAIKQTTTSPGFIAMVLAFVTACIPPLQRALFEPAGPLRFIGSAVEALGTASSPISTMVVAASLVPPQQIPEDNTDPDHRVDNDQNDGPAFDERPGMTDPNFGPYQRPTRRHRRSSRFQDFRRELRSSSIRILNAVPRSTPEMRRLHIWFSLSRLILAPAVVVGLILAFDCSSSTILNSVPNLAKLVIIVNASLPGALIIVVLLKAKEECAETAAAVSKLKGIVDDESVYHKFAQQRYPEHLLDVLMYDESWKSLLRDDNVRNTIAAKVCQANTTVTVAKRLRTIHFEFVADVKVECLVWDRLNKKVGFIGKKYTLLPLGQCRFIRVGDVLREESTTQKAMSNEGKNRLIDILTSAMERDSTLSAEARATRIDDLTSTKFAVFDVDESFFNDELIAKYGFSHLASLEENLIRFFSEGAPVAKSCVSKGLLGMEPSRSEIEEQEESLTDMIISLVSQVFSP</sequence>
<feature type="transmembrane region" description="Helical" evidence="10">
    <location>
        <begin position="416"/>
        <end position="437"/>
    </location>
</feature>
<evidence type="ECO:0000256" key="8">
    <source>
        <dbReference type="ARBA" id="ARBA00025752"/>
    </source>
</evidence>
<feature type="region of interest" description="Disordered" evidence="9">
    <location>
        <begin position="735"/>
        <end position="785"/>
    </location>
</feature>
<dbReference type="EMBL" id="JAGRRH010000018">
    <property type="protein sequence ID" value="KAG7351301.1"/>
    <property type="molecule type" value="Genomic_DNA"/>
</dbReference>
<organism evidence="12 13">
    <name type="scientific">Nitzschia inconspicua</name>
    <dbReference type="NCBI Taxonomy" id="303405"/>
    <lineage>
        <taxon>Eukaryota</taxon>
        <taxon>Sar</taxon>
        <taxon>Stramenopiles</taxon>
        <taxon>Ochrophyta</taxon>
        <taxon>Bacillariophyta</taxon>
        <taxon>Bacillariophyceae</taxon>
        <taxon>Bacillariophycidae</taxon>
        <taxon>Bacillariales</taxon>
        <taxon>Bacillariaceae</taxon>
        <taxon>Nitzschia</taxon>
    </lineage>
</organism>
<dbReference type="Proteomes" id="UP000693970">
    <property type="component" value="Unassembled WGS sequence"/>
</dbReference>
<keyword evidence="4 10" id="KW-0812">Transmembrane</keyword>
<evidence type="ECO:0000259" key="11">
    <source>
        <dbReference type="Pfam" id="PF04452"/>
    </source>
</evidence>
<feature type="transmembrane region" description="Helical" evidence="10">
    <location>
        <begin position="851"/>
        <end position="871"/>
    </location>
</feature>
<reference evidence="12" key="2">
    <citation type="submission" date="2021-04" db="EMBL/GenBank/DDBJ databases">
        <authorList>
            <person name="Podell S."/>
        </authorList>
    </citation>
    <scope>NUCLEOTIDE SEQUENCE</scope>
    <source>
        <strain evidence="12">Hildebrandi</strain>
    </source>
</reference>
<dbReference type="GO" id="GO:0006364">
    <property type="term" value="P:rRNA processing"/>
    <property type="evidence" value="ECO:0007669"/>
    <property type="project" value="InterPro"/>
</dbReference>
<feature type="region of interest" description="Disordered" evidence="9">
    <location>
        <begin position="552"/>
        <end position="577"/>
    </location>
</feature>
<dbReference type="GO" id="GO:0016020">
    <property type="term" value="C:membrane"/>
    <property type="evidence" value="ECO:0007669"/>
    <property type="project" value="UniProtKB-SubCell"/>
</dbReference>
<keyword evidence="12" id="KW-0489">Methyltransferase</keyword>
<feature type="compositionally biased region" description="Low complexity" evidence="9">
    <location>
        <begin position="561"/>
        <end position="571"/>
    </location>
</feature>
<evidence type="ECO:0000256" key="10">
    <source>
        <dbReference type="SAM" id="Phobius"/>
    </source>
</evidence>
<dbReference type="Pfam" id="PF04452">
    <property type="entry name" value="Methyltrans_RNA"/>
    <property type="match status" value="1"/>
</dbReference>
<dbReference type="InterPro" id="IPR006700">
    <property type="entry name" value="RsmE"/>
</dbReference>
<evidence type="ECO:0000256" key="5">
    <source>
        <dbReference type="ARBA" id="ARBA00022989"/>
    </source>
</evidence>
<comment type="caution">
    <text evidence="12">The sequence shown here is derived from an EMBL/GenBank/DDBJ whole genome shotgun (WGS) entry which is preliminary data.</text>
</comment>
<feature type="transmembrane region" description="Helical" evidence="10">
    <location>
        <begin position="513"/>
        <end position="532"/>
    </location>
</feature>
<feature type="transmembrane region" description="Helical" evidence="10">
    <location>
        <begin position="449"/>
        <end position="469"/>
    </location>
</feature>
<dbReference type="OrthoDB" id="2021042at2759"/>
<evidence type="ECO:0000256" key="6">
    <source>
        <dbReference type="ARBA" id="ARBA00023136"/>
    </source>
</evidence>
<keyword evidence="3" id="KW-0813">Transport</keyword>
<evidence type="ECO:0000313" key="13">
    <source>
        <dbReference type="Proteomes" id="UP000693970"/>
    </source>
</evidence>
<dbReference type="GO" id="GO:0055085">
    <property type="term" value="P:transmembrane transport"/>
    <property type="evidence" value="ECO:0007669"/>
    <property type="project" value="InterPro"/>
</dbReference>
<keyword evidence="6 10" id="KW-0472">Membrane</keyword>
<protein>
    <submittedName>
        <fullName evidence="12">16S ribosomal RNA methyltransferase RsmE</fullName>
    </submittedName>
</protein>
<dbReference type="PANTHER" id="PTHR31651:SF33">
    <property type="entry name" value="PROTEIN PIN-LIKES 1"/>
    <property type="match status" value="1"/>
</dbReference>
<evidence type="ECO:0000256" key="9">
    <source>
        <dbReference type="SAM" id="MobiDB-lite"/>
    </source>
</evidence>
<dbReference type="PANTHER" id="PTHR31651">
    <property type="match status" value="1"/>
</dbReference>
<dbReference type="GO" id="GO:0008168">
    <property type="term" value="F:methyltransferase activity"/>
    <property type="evidence" value="ECO:0007669"/>
    <property type="project" value="UniProtKB-KW"/>
</dbReference>
<dbReference type="CDD" id="cd18084">
    <property type="entry name" value="RsmE-like"/>
    <property type="match status" value="1"/>
</dbReference>
<feature type="region of interest" description="Disordered" evidence="9">
    <location>
        <begin position="286"/>
        <end position="319"/>
    </location>
</feature>
<feature type="transmembrane region" description="Helical" evidence="10">
    <location>
        <begin position="815"/>
        <end position="836"/>
    </location>
</feature>
<reference evidence="12" key="1">
    <citation type="journal article" date="2021" name="Sci. Rep.">
        <title>Diploid genomic architecture of Nitzschia inconspicua, an elite biomass production diatom.</title>
        <authorList>
            <person name="Oliver A."/>
            <person name="Podell S."/>
            <person name="Pinowska A."/>
            <person name="Traller J.C."/>
            <person name="Smith S.R."/>
            <person name="McClure R."/>
            <person name="Beliaev A."/>
            <person name="Bohutskyi P."/>
            <person name="Hill E.A."/>
            <person name="Rabines A."/>
            <person name="Zheng H."/>
            <person name="Allen L.Z."/>
            <person name="Kuo A."/>
            <person name="Grigoriev I.V."/>
            <person name="Allen A.E."/>
            <person name="Hazlebeck D."/>
            <person name="Allen E.E."/>
        </authorList>
    </citation>
    <scope>NUCLEOTIDE SEQUENCE</scope>
    <source>
        <strain evidence="12">Hildebrandi</strain>
    </source>
</reference>
<dbReference type="AlphaFoldDB" id="A0A9K3KY71"/>
<dbReference type="NCBIfam" id="TIGR00046">
    <property type="entry name" value="RsmE family RNA methyltransferase"/>
    <property type="match status" value="1"/>
</dbReference>
<dbReference type="InterPro" id="IPR046886">
    <property type="entry name" value="RsmE_MTase_dom"/>
</dbReference>
<dbReference type="GO" id="GO:0032259">
    <property type="term" value="P:methylation"/>
    <property type="evidence" value="ECO:0007669"/>
    <property type="project" value="UniProtKB-KW"/>
</dbReference>
<dbReference type="Pfam" id="PF03547">
    <property type="entry name" value="Mem_trans"/>
    <property type="match status" value="1"/>
</dbReference>